<protein>
    <submittedName>
        <fullName evidence="2">Uncharacterized protein</fullName>
    </submittedName>
</protein>
<name>A0A451BPA1_9GAMM</name>
<feature type="region of interest" description="Disordered" evidence="1">
    <location>
        <begin position="78"/>
        <end position="131"/>
    </location>
</feature>
<feature type="compositionally biased region" description="Polar residues" evidence="1">
    <location>
        <begin position="112"/>
        <end position="122"/>
    </location>
</feature>
<evidence type="ECO:0000256" key="1">
    <source>
        <dbReference type="SAM" id="MobiDB-lite"/>
    </source>
</evidence>
<gene>
    <name evidence="2" type="ORF">BECKSD772D_GA0070982_108713</name>
</gene>
<proteinExistence type="predicted"/>
<dbReference type="EMBL" id="CAADHB010000087">
    <property type="protein sequence ID" value="VFK80139.1"/>
    <property type="molecule type" value="Genomic_DNA"/>
</dbReference>
<sequence>MTEERSTGNFYFRPDRASASFHLNLSVNRFLSSRPKGEILGSKTGIRTTGFLARRKITTFKIGWNGPLGHCDRREKSSAFATSSKHGISRPANRLALRAKSDRGGGSRYTRRSPQNLISPTHETGRRARTTRAGLSIVEGKSRKHDPYQRAMMRPFSTFASRFRRG</sequence>
<evidence type="ECO:0000313" key="2">
    <source>
        <dbReference type="EMBL" id="VFK80139.1"/>
    </source>
</evidence>
<dbReference type="AlphaFoldDB" id="A0A451BPA1"/>
<reference evidence="2" key="1">
    <citation type="submission" date="2019-02" db="EMBL/GenBank/DDBJ databases">
        <authorList>
            <person name="Gruber-Vodicka R. H."/>
            <person name="Seah K. B. B."/>
        </authorList>
    </citation>
    <scope>NUCLEOTIDE SEQUENCE</scope>
    <source>
        <strain evidence="2">BECK_S127</strain>
    </source>
</reference>
<accession>A0A451BPA1</accession>
<organism evidence="2">
    <name type="scientific">Candidatus Kentrum sp. SD</name>
    <dbReference type="NCBI Taxonomy" id="2126332"/>
    <lineage>
        <taxon>Bacteria</taxon>
        <taxon>Pseudomonadati</taxon>
        <taxon>Pseudomonadota</taxon>
        <taxon>Gammaproteobacteria</taxon>
        <taxon>Candidatus Kentrum</taxon>
    </lineage>
</organism>